<keyword evidence="3" id="KW-1185">Reference proteome</keyword>
<feature type="compositionally biased region" description="Basic and acidic residues" evidence="1">
    <location>
        <begin position="9"/>
        <end position="23"/>
    </location>
</feature>
<reference evidence="2" key="1">
    <citation type="submission" date="2014-07" db="EMBL/GenBank/DDBJ databases">
        <title>Draft genome sequence of the yeast Pseudozyma antarctica JCM 10317 known as a producer of lipase B which used in a wide range of industrial applications.</title>
        <authorList>
            <person name="Morita T."/>
            <person name="Saika A."/>
            <person name="Koike H."/>
        </authorList>
    </citation>
    <scope>NUCLEOTIDE SEQUENCE</scope>
    <source>
        <strain evidence="2">JCM 10317</strain>
    </source>
</reference>
<protein>
    <submittedName>
        <fullName evidence="2">Uncharacterized protein</fullName>
    </submittedName>
</protein>
<name>A0A081CBA1_PSEA2</name>
<proteinExistence type="predicted"/>
<dbReference type="Proteomes" id="UP000053758">
    <property type="component" value="Unassembled WGS sequence"/>
</dbReference>
<accession>A0A081CBA1</accession>
<dbReference type="EMBL" id="DF830071">
    <property type="protein sequence ID" value="GAK63947.1"/>
    <property type="molecule type" value="Genomic_DNA"/>
</dbReference>
<feature type="region of interest" description="Disordered" evidence="1">
    <location>
        <begin position="1"/>
        <end position="68"/>
    </location>
</feature>
<evidence type="ECO:0000313" key="3">
    <source>
        <dbReference type="Proteomes" id="UP000053758"/>
    </source>
</evidence>
<organism evidence="2">
    <name type="scientific">Pseudozyma antarctica</name>
    <name type="common">Yeast</name>
    <name type="synonym">Candida antarctica</name>
    <dbReference type="NCBI Taxonomy" id="84753"/>
    <lineage>
        <taxon>Eukaryota</taxon>
        <taxon>Fungi</taxon>
        <taxon>Dikarya</taxon>
        <taxon>Basidiomycota</taxon>
        <taxon>Ustilaginomycotina</taxon>
        <taxon>Ustilaginomycetes</taxon>
        <taxon>Ustilaginales</taxon>
        <taxon>Ustilaginaceae</taxon>
        <taxon>Moesziomyces</taxon>
    </lineage>
</organism>
<dbReference type="HOGENOM" id="CLU_909106_0_0_1"/>
<evidence type="ECO:0000313" key="2">
    <source>
        <dbReference type="EMBL" id="GAK63947.1"/>
    </source>
</evidence>
<dbReference type="AlphaFoldDB" id="A0A081CBA1"/>
<dbReference type="GeneID" id="26302972"/>
<dbReference type="RefSeq" id="XP_014657587.1">
    <property type="nucleotide sequence ID" value="XM_014802101.1"/>
</dbReference>
<evidence type="ECO:0000256" key="1">
    <source>
        <dbReference type="SAM" id="MobiDB-lite"/>
    </source>
</evidence>
<sequence>MGIVPCNTEDDHFPRRQLPEKSGKPSWNPHSLPASARQGSRFGGTPRSSSAPPPFKSDKRQSSEAWLASDASRLPSLNSLPFPPQSRPPFRTASTSPFCAPPFLVLSYPLHRSSPLVLQLVKPGSTAVGTDLATQQPSPTSAPLWLVVLLLGLSNPPDTSAVSFYLTLASRKHRGHSSGISQALAFAYPDSSRGAPLVLILRSRGRERLEEIFQATAERMDFFTNRLQDGRGGNTVVVYKISVEKAPFALARATLLVPGCLLVTCTRPDPACAGHPHFAWSACLLVVRTSKAAYTPASHSPQALRL</sequence>
<gene>
    <name evidence="2" type="ORF">PAN0_004c2156</name>
</gene>